<name>A0A2T2XLL3_9FIRM</name>
<dbReference type="SUPFAM" id="SSF51735">
    <property type="entry name" value="NAD(P)-binding Rossmann-fold domains"/>
    <property type="match status" value="1"/>
</dbReference>
<dbReference type="PANTHER" id="PTHR45033">
    <property type="match status" value="1"/>
</dbReference>
<dbReference type="SMART" id="SM00829">
    <property type="entry name" value="PKS_ER"/>
    <property type="match status" value="1"/>
</dbReference>
<comment type="caution">
    <text evidence="2">The sequence shown here is derived from an EMBL/GenBank/DDBJ whole genome shotgun (WGS) entry which is preliminary data.</text>
</comment>
<dbReference type="AlphaFoldDB" id="A0A2T2XLL3"/>
<dbReference type="InterPro" id="IPR036291">
    <property type="entry name" value="NAD(P)-bd_dom_sf"/>
</dbReference>
<dbReference type="EMBL" id="PXYW01000002">
    <property type="protein sequence ID" value="PSR35370.1"/>
    <property type="molecule type" value="Genomic_DNA"/>
</dbReference>
<dbReference type="Gene3D" id="3.40.50.720">
    <property type="entry name" value="NAD(P)-binding Rossmann-like Domain"/>
    <property type="match status" value="1"/>
</dbReference>
<dbReference type="Proteomes" id="UP000242972">
    <property type="component" value="Unassembled WGS sequence"/>
</dbReference>
<evidence type="ECO:0000259" key="1">
    <source>
        <dbReference type="SMART" id="SM00829"/>
    </source>
</evidence>
<protein>
    <submittedName>
        <fullName evidence="2">Alcohol dehydrogenase</fullName>
    </submittedName>
</protein>
<dbReference type="GO" id="GO:0016491">
    <property type="term" value="F:oxidoreductase activity"/>
    <property type="evidence" value="ECO:0007669"/>
    <property type="project" value="InterPro"/>
</dbReference>
<organism evidence="2 3">
    <name type="scientific">Sulfobacillus benefaciens</name>
    <dbReference type="NCBI Taxonomy" id="453960"/>
    <lineage>
        <taxon>Bacteria</taxon>
        <taxon>Bacillati</taxon>
        <taxon>Bacillota</taxon>
        <taxon>Clostridia</taxon>
        <taxon>Eubacteriales</taxon>
        <taxon>Clostridiales Family XVII. Incertae Sedis</taxon>
        <taxon>Sulfobacillus</taxon>
    </lineage>
</organism>
<dbReference type="PANTHER" id="PTHR45033:SF3">
    <property type="entry name" value="DEHYDROGENASE, PUTATIVE (AFU_ORTHOLOGUE AFUA_2G13270)-RELATED"/>
    <property type="match status" value="1"/>
</dbReference>
<accession>A0A2T2XLL3</accession>
<feature type="domain" description="Enoyl reductase (ER)" evidence="1">
    <location>
        <begin position="10"/>
        <end position="331"/>
    </location>
</feature>
<dbReference type="InterPro" id="IPR052711">
    <property type="entry name" value="Zinc_ADH-like"/>
</dbReference>
<dbReference type="Pfam" id="PF00107">
    <property type="entry name" value="ADH_zinc_N"/>
    <property type="match status" value="1"/>
</dbReference>
<dbReference type="SUPFAM" id="SSF50129">
    <property type="entry name" value="GroES-like"/>
    <property type="match status" value="1"/>
</dbReference>
<dbReference type="Pfam" id="PF08240">
    <property type="entry name" value="ADH_N"/>
    <property type="match status" value="1"/>
</dbReference>
<dbReference type="InterPro" id="IPR013154">
    <property type="entry name" value="ADH-like_N"/>
</dbReference>
<gene>
    <name evidence="2" type="ORF">C7B46_01520</name>
</gene>
<dbReference type="InterPro" id="IPR013149">
    <property type="entry name" value="ADH-like_C"/>
</dbReference>
<dbReference type="Gene3D" id="3.90.180.10">
    <property type="entry name" value="Medium-chain alcohol dehydrogenases, catalytic domain"/>
    <property type="match status" value="1"/>
</dbReference>
<reference evidence="2 3" key="1">
    <citation type="journal article" date="2014" name="BMC Genomics">
        <title>Comparison of environmental and isolate Sulfobacillus genomes reveals diverse carbon, sulfur, nitrogen, and hydrogen metabolisms.</title>
        <authorList>
            <person name="Justice N.B."/>
            <person name="Norman A."/>
            <person name="Brown C.T."/>
            <person name="Singh A."/>
            <person name="Thomas B.C."/>
            <person name="Banfield J.F."/>
        </authorList>
    </citation>
    <scope>NUCLEOTIDE SEQUENCE [LARGE SCALE GENOMIC DNA]</scope>
    <source>
        <strain evidence="2">AMDSBA4</strain>
    </source>
</reference>
<evidence type="ECO:0000313" key="2">
    <source>
        <dbReference type="EMBL" id="PSR35370.1"/>
    </source>
</evidence>
<proteinExistence type="predicted"/>
<evidence type="ECO:0000313" key="3">
    <source>
        <dbReference type="Proteomes" id="UP000242972"/>
    </source>
</evidence>
<dbReference type="InterPro" id="IPR020843">
    <property type="entry name" value="ER"/>
</dbReference>
<dbReference type="InterPro" id="IPR011032">
    <property type="entry name" value="GroES-like_sf"/>
</dbReference>
<sequence length="336" mass="35708">MKAVILRELGGPEKLLYENLPDPEPGPDEVVVKLKVAALNRRDAYARQGLYPGVRLPAIPGSDGAGTIEAVGSDVKDLKLGESVVINPALNWGPNPRFYGPQFNILGIPSDGTYAQFVKVPAANVYIKPHHLTWDEAAALPLAGLTAYRALFTRGELQAGETVIIPGIGGGVATTLLQMAVAAQARVFVTSSSDEKLARAKQLGAAGGVNYRDPQWVKELRSLSGGADISIDSIGGSVFNDLIALANPGSRIVGFGATAGPVNNLVMPRLFFKQLDVRGSTMGSPIDFEEMLQFCTVHQIRPIIDQHFSLEEAGVAQAAMEEGVQFGKIVLDIPNS</sequence>